<protein>
    <submittedName>
        <fullName evidence="7">Serine incorporator/TMS membrane protein</fullName>
    </submittedName>
</protein>
<dbReference type="Proteomes" id="UP000673691">
    <property type="component" value="Unassembled WGS sequence"/>
</dbReference>
<evidence type="ECO:0000256" key="3">
    <source>
        <dbReference type="ARBA" id="ARBA00022692"/>
    </source>
</evidence>
<dbReference type="OrthoDB" id="5963193at2759"/>
<dbReference type="PANTHER" id="PTHR10383:SF9">
    <property type="entry name" value="SERINE INCORPORATOR, ISOFORM F"/>
    <property type="match status" value="1"/>
</dbReference>
<name>A0A8H8A216_9FUNG</name>
<keyword evidence="3 6" id="KW-0812">Transmembrane</keyword>
<evidence type="ECO:0000313" key="8">
    <source>
        <dbReference type="Proteomes" id="UP000673691"/>
    </source>
</evidence>
<accession>A0A8H8A216</accession>
<dbReference type="PANTHER" id="PTHR10383">
    <property type="entry name" value="SERINE INCORPORATOR"/>
    <property type="match status" value="1"/>
</dbReference>
<comment type="caution">
    <text evidence="7">The sequence shown here is derived from an EMBL/GenBank/DDBJ whole genome shotgun (WGS) entry which is preliminary data.</text>
</comment>
<proteinExistence type="inferred from homology"/>
<feature type="transmembrane region" description="Helical" evidence="6">
    <location>
        <begin position="157"/>
        <end position="178"/>
    </location>
</feature>
<dbReference type="AlphaFoldDB" id="A0A8H8A216"/>
<evidence type="ECO:0000256" key="1">
    <source>
        <dbReference type="ARBA" id="ARBA00004141"/>
    </source>
</evidence>
<keyword evidence="8" id="KW-1185">Reference proteome</keyword>
<gene>
    <name evidence="7" type="ORF">BJ554DRAFT_3892</name>
</gene>
<evidence type="ECO:0000256" key="6">
    <source>
        <dbReference type="SAM" id="Phobius"/>
    </source>
</evidence>
<feature type="transmembrane region" description="Helical" evidence="6">
    <location>
        <begin position="53"/>
        <end position="73"/>
    </location>
</feature>
<comment type="subcellular location">
    <subcellularLocation>
        <location evidence="1">Membrane</location>
        <topology evidence="1">Multi-pass membrane protein</topology>
    </subcellularLocation>
</comment>
<feature type="transmembrane region" description="Helical" evidence="6">
    <location>
        <begin position="21"/>
        <end position="41"/>
    </location>
</feature>
<keyword evidence="4 6" id="KW-1133">Transmembrane helix</keyword>
<evidence type="ECO:0000256" key="2">
    <source>
        <dbReference type="ARBA" id="ARBA00006665"/>
    </source>
</evidence>
<dbReference type="EMBL" id="JAEFCI010000178">
    <property type="protein sequence ID" value="KAG5463724.1"/>
    <property type="molecule type" value="Genomic_DNA"/>
</dbReference>
<organism evidence="7 8">
    <name type="scientific">Olpidium bornovanus</name>
    <dbReference type="NCBI Taxonomy" id="278681"/>
    <lineage>
        <taxon>Eukaryota</taxon>
        <taxon>Fungi</taxon>
        <taxon>Fungi incertae sedis</taxon>
        <taxon>Olpidiomycota</taxon>
        <taxon>Olpidiomycotina</taxon>
        <taxon>Olpidiomycetes</taxon>
        <taxon>Olpidiales</taxon>
        <taxon>Olpidiaceae</taxon>
        <taxon>Olpidium</taxon>
    </lineage>
</organism>
<dbReference type="InterPro" id="IPR005016">
    <property type="entry name" value="TDE1/TMS"/>
</dbReference>
<sequence length="326" mass="35076">LRGQPRPDCLLRLRGLTNIRCRWWGPKVLVWIGFTVASFFIPNEFFIGYGNYVAVVGAGVFILVQLMLLVDFAHTWSETCLENSEETGDKRWQVFIVGGAISLCGGSIALTAVMFGYFSGEGCKLNIALNTVNLALAVVATVLAVHPRIQASNPRSGLSQSSMVVAYTTYLIASAVANEPKSVVGSDGRSCNPLGNSGTQRTTVVLGAVFTFLALVYSTSRAATQGRVLINDSDYEPINAASAVPLTNSQVSVQNKSDALTRAVEAGRLLDPLSLVFCFARLFFCFRNQTSALPQSAVAADQADRAGSSVTDDEREGTAYNYAFFH</sequence>
<evidence type="ECO:0000256" key="5">
    <source>
        <dbReference type="ARBA" id="ARBA00023136"/>
    </source>
</evidence>
<evidence type="ECO:0000313" key="7">
    <source>
        <dbReference type="EMBL" id="KAG5463724.1"/>
    </source>
</evidence>
<feature type="transmembrane region" description="Helical" evidence="6">
    <location>
        <begin position="125"/>
        <end position="145"/>
    </location>
</feature>
<evidence type="ECO:0000256" key="4">
    <source>
        <dbReference type="ARBA" id="ARBA00022989"/>
    </source>
</evidence>
<keyword evidence="5 6" id="KW-0472">Membrane</keyword>
<dbReference type="Pfam" id="PF03348">
    <property type="entry name" value="Serinc"/>
    <property type="match status" value="1"/>
</dbReference>
<feature type="transmembrane region" description="Helical" evidence="6">
    <location>
        <begin position="198"/>
        <end position="217"/>
    </location>
</feature>
<feature type="transmembrane region" description="Helical" evidence="6">
    <location>
        <begin position="94"/>
        <end position="119"/>
    </location>
</feature>
<feature type="non-terminal residue" evidence="7">
    <location>
        <position position="1"/>
    </location>
</feature>
<reference evidence="7 8" key="1">
    <citation type="journal article" name="Sci. Rep.">
        <title>Genome-scale phylogenetic analyses confirm Olpidium as the closest living zoosporic fungus to the non-flagellated, terrestrial fungi.</title>
        <authorList>
            <person name="Chang Y."/>
            <person name="Rochon D."/>
            <person name="Sekimoto S."/>
            <person name="Wang Y."/>
            <person name="Chovatia M."/>
            <person name="Sandor L."/>
            <person name="Salamov A."/>
            <person name="Grigoriev I.V."/>
            <person name="Stajich J.E."/>
            <person name="Spatafora J.W."/>
        </authorList>
    </citation>
    <scope>NUCLEOTIDE SEQUENCE [LARGE SCALE GENOMIC DNA]</scope>
    <source>
        <strain evidence="7">S191</strain>
    </source>
</reference>
<dbReference type="GO" id="GO:0016020">
    <property type="term" value="C:membrane"/>
    <property type="evidence" value="ECO:0007669"/>
    <property type="project" value="UniProtKB-SubCell"/>
</dbReference>
<feature type="non-terminal residue" evidence="7">
    <location>
        <position position="326"/>
    </location>
</feature>
<comment type="similarity">
    <text evidence="2">Belongs to the TDE1 family.</text>
</comment>